<keyword evidence="2" id="KW-1185">Reference proteome</keyword>
<dbReference type="AlphaFoldDB" id="F4W6R9"/>
<dbReference type="EMBL" id="GL887726">
    <property type="protein sequence ID" value="EGI70081.1"/>
    <property type="molecule type" value="Genomic_DNA"/>
</dbReference>
<dbReference type="Proteomes" id="UP000007755">
    <property type="component" value="Unassembled WGS sequence"/>
</dbReference>
<sequence length="112" mass="12995">MSIPFKFNENVIEKNDEEQQSIDSITLRRWLLLRTSVDYENYGIYDINKKHPIEVDIMFKTAIKLLIANISNKVVLVTEDGEINIDNVKKVSDIAVIDYKSFVKSSMGYIYT</sequence>
<evidence type="ECO:0000313" key="1">
    <source>
        <dbReference type="EMBL" id="EGI70081.1"/>
    </source>
</evidence>
<dbReference type="OrthoDB" id="7544928at2759"/>
<organism evidence="2">
    <name type="scientific">Acromyrmex echinatior</name>
    <name type="common">Panamanian leafcutter ant</name>
    <name type="synonym">Acromyrmex octospinosus echinatior</name>
    <dbReference type="NCBI Taxonomy" id="103372"/>
    <lineage>
        <taxon>Eukaryota</taxon>
        <taxon>Metazoa</taxon>
        <taxon>Ecdysozoa</taxon>
        <taxon>Arthropoda</taxon>
        <taxon>Hexapoda</taxon>
        <taxon>Insecta</taxon>
        <taxon>Pterygota</taxon>
        <taxon>Neoptera</taxon>
        <taxon>Endopterygota</taxon>
        <taxon>Hymenoptera</taxon>
        <taxon>Apocrita</taxon>
        <taxon>Aculeata</taxon>
        <taxon>Formicoidea</taxon>
        <taxon>Formicidae</taxon>
        <taxon>Myrmicinae</taxon>
        <taxon>Acromyrmex</taxon>
    </lineage>
</organism>
<dbReference type="InParanoid" id="F4W6R9"/>
<name>F4W6R9_ACREC</name>
<protein>
    <submittedName>
        <fullName evidence="1">Uncharacterized protein</fullName>
    </submittedName>
</protein>
<accession>F4W6R9</accession>
<gene>
    <name evidence="1" type="ORF">G5I_01124</name>
</gene>
<evidence type="ECO:0000313" key="2">
    <source>
        <dbReference type="Proteomes" id="UP000007755"/>
    </source>
</evidence>
<reference evidence="1" key="1">
    <citation type="submission" date="2011-02" db="EMBL/GenBank/DDBJ databases">
        <title>The genome of the leaf-cutting ant Acromyrmex echinatior suggests key adaptations to social evolution and fungus farming.</title>
        <authorList>
            <person name="Nygaard S."/>
            <person name="Zhang G."/>
        </authorList>
    </citation>
    <scope>NUCLEOTIDE SEQUENCE</scope>
</reference>
<proteinExistence type="predicted"/>